<name>A0A3N4JJM6_9PEZI</name>
<feature type="compositionally biased region" description="Basic and acidic residues" evidence="1">
    <location>
        <begin position="264"/>
        <end position="311"/>
    </location>
</feature>
<sequence length="395" mass="44422">MSSPVYTPSNSPTPETSSTSFNCTEATEKPTLDTPTPINYFPTSPPTQDFSQKNISGNDNSSQEKHGALDCVSRLISILSDHPEAAKCRRTMSPKDFTELCWLMRTVLVACSELVDWAGITEEAKRIVSEIEGDGEWAVFIGVNGKGGKKNWGKEGVMSVCVKHRVASGGNEEGEAEGKNEEAEKVQEPRAANETGVVNESVMVNEIMVANDFENSPTAEKTQNEIERVEVKVNKPRVMVVVKVQVKEGSRWKGKGKRSATKVSTKDREEENGDRKLTEDELEIRQQKKEWKLQLWKRKEDQKQIKAEQRKERRRERRKGRKDRKEKGKGKEVEMVIREGQLDALLRPVRPKTPKVAKGRKVRKPKAAKGQGAKGKGPWVDLHSWDNNSWFLGAV</sequence>
<organism evidence="2 3">
    <name type="scientific">Choiromyces venosus 120613-1</name>
    <dbReference type="NCBI Taxonomy" id="1336337"/>
    <lineage>
        <taxon>Eukaryota</taxon>
        <taxon>Fungi</taxon>
        <taxon>Dikarya</taxon>
        <taxon>Ascomycota</taxon>
        <taxon>Pezizomycotina</taxon>
        <taxon>Pezizomycetes</taxon>
        <taxon>Pezizales</taxon>
        <taxon>Tuberaceae</taxon>
        <taxon>Choiromyces</taxon>
    </lineage>
</organism>
<dbReference type="Proteomes" id="UP000276215">
    <property type="component" value="Unassembled WGS sequence"/>
</dbReference>
<feature type="region of interest" description="Disordered" evidence="1">
    <location>
        <begin position="1"/>
        <end position="65"/>
    </location>
</feature>
<feature type="compositionally biased region" description="Basic and acidic residues" evidence="1">
    <location>
        <begin position="323"/>
        <end position="341"/>
    </location>
</feature>
<dbReference type="AlphaFoldDB" id="A0A3N4JJM6"/>
<evidence type="ECO:0000313" key="2">
    <source>
        <dbReference type="EMBL" id="RPA98426.1"/>
    </source>
</evidence>
<feature type="compositionally biased region" description="Basic residues" evidence="1">
    <location>
        <begin position="312"/>
        <end position="322"/>
    </location>
</feature>
<protein>
    <submittedName>
        <fullName evidence="2">Uncharacterized protein</fullName>
    </submittedName>
</protein>
<feature type="compositionally biased region" description="Basic and acidic residues" evidence="1">
    <location>
        <begin position="176"/>
        <end position="188"/>
    </location>
</feature>
<feature type="compositionally biased region" description="Polar residues" evidence="1">
    <location>
        <begin position="46"/>
        <end position="61"/>
    </location>
</feature>
<feature type="compositionally biased region" description="Basic residues" evidence="1">
    <location>
        <begin position="349"/>
        <end position="367"/>
    </location>
</feature>
<evidence type="ECO:0000256" key="1">
    <source>
        <dbReference type="SAM" id="MobiDB-lite"/>
    </source>
</evidence>
<feature type="compositionally biased region" description="Low complexity" evidence="1">
    <location>
        <begin position="7"/>
        <end position="20"/>
    </location>
</feature>
<proteinExistence type="predicted"/>
<accession>A0A3N4JJM6</accession>
<reference evidence="2 3" key="1">
    <citation type="journal article" date="2018" name="Nat. Ecol. Evol.">
        <title>Pezizomycetes genomes reveal the molecular basis of ectomycorrhizal truffle lifestyle.</title>
        <authorList>
            <person name="Murat C."/>
            <person name="Payen T."/>
            <person name="Noel B."/>
            <person name="Kuo A."/>
            <person name="Morin E."/>
            <person name="Chen J."/>
            <person name="Kohler A."/>
            <person name="Krizsan K."/>
            <person name="Balestrini R."/>
            <person name="Da Silva C."/>
            <person name="Montanini B."/>
            <person name="Hainaut M."/>
            <person name="Levati E."/>
            <person name="Barry K.W."/>
            <person name="Belfiori B."/>
            <person name="Cichocki N."/>
            <person name="Clum A."/>
            <person name="Dockter R.B."/>
            <person name="Fauchery L."/>
            <person name="Guy J."/>
            <person name="Iotti M."/>
            <person name="Le Tacon F."/>
            <person name="Lindquist E.A."/>
            <person name="Lipzen A."/>
            <person name="Malagnac F."/>
            <person name="Mello A."/>
            <person name="Molinier V."/>
            <person name="Miyauchi S."/>
            <person name="Poulain J."/>
            <person name="Riccioni C."/>
            <person name="Rubini A."/>
            <person name="Sitrit Y."/>
            <person name="Splivallo R."/>
            <person name="Traeger S."/>
            <person name="Wang M."/>
            <person name="Zifcakova L."/>
            <person name="Wipf D."/>
            <person name="Zambonelli A."/>
            <person name="Paolocci F."/>
            <person name="Nowrousian M."/>
            <person name="Ottonello S."/>
            <person name="Baldrian P."/>
            <person name="Spatafora J.W."/>
            <person name="Henrissat B."/>
            <person name="Nagy L.G."/>
            <person name="Aury J.M."/>
            <person name="Wincker P."/>
            <person name="Grigoriev I.V."/>
            <person name="Bonfante P."/>
            <person name="Martin F.M."/>
        </authorList>
    </citation>
    <scope>NUCLEOTIDE SEQUENCE [LARGE SCALE GENOMIC DNA]</scope>
    <source>
        <strain evidence="2 3">120613-1</strain>
    </source>
</reference>
<feature type="region of interest" description="Disordered" evidence="1">
    <location>
        <begin position="168"/>
        <end position="198"/>
    </location>
</feature>
<feature type="region of interest" description="Disordered" evidence="1">
    <location>
        <begin position="249"/>
        <end position="380"/>
    </location>
</feature>
<evidence type="ECO:0000313" key="3">
    <source>
        <dbReference type="Proteomes" id="UP000276215"/>
    </source>
</evidence>
<keyword evidence="3" id="KW-1185">Reference proteome</keyword>
<gene>
    <name evidence="2" type="ORF">L873DRAFT_1808443</name>
</gene>
<dbReference type="EMBL" id="ML120396">
    <property type="protein sequence ID" value="RPA98426.1"/>
    <property type="molecule type" value="Genomic_DNA"/>
</dbReference>